<dbReference type="EMBL" id="CAJNOT010000003">
    <property type="protein sequence ID" value="CAF0758058.1"/>
    <property type="molecule type" value="Genomic_DNA"/>
</dbReference>
<comment type="caution">
    <text evidence="1">The sequence shown here is derived from an EMBL/GenBank/DDBJ whole genome shotgun (WGS) entry which is preliminary data.</text>
</comment>
<name>A0A813PY68_9BILA</name>
<evidence type="ECO:0000313" key="1">
    <source>
        <dbReference type="EMBL" id="CAF0758058.1"/>
    </source>
</evidence>
<feature type="non-terminal residue" evidence="1">
    <location>
        <position position="1"/>
    </location>
</feature>
<organism evidence="1 2">
    <name type="scientific">Rotaria sordida</name>
    <dbReference type="NCBI Taxonomy" id="392033"/>
    <lineage>
        <taxon>Eukaryota</taxon>
        <taxon>Metazoa</taxon>
        <taxon>Spiralia</taxon>
        <taxon>Gnathifera</taxon>
        <taxon>Rotifera</taxon>
        <taxon>Eurotatoria</taxon>
        <taxon>Bdelloidea</taxon>
        <taxon>Philodinida</taxon>
        <taxon>Philodinidae</taxon>
        <taxon>Rotaria</taxon>
    </lineage>
</organism>
<protein>
    <submittedName>
        <fullName evidence="1">Uncharacterized protein</fullName>
    </submittedName>
</protein>
<gene>
    <name evidence="1" type="ORF">ZHD862_LOCUS174</name>
</gene>
<accession>A0A813PY68</accession>
<reference evidence="1" key="1">
    <citation type="submission" date="2021-02" db="EMBL/GenBank/DDBJ databases">
        <authorList>
            <person name="Nowell W R."/>
        </authorList>
    </citation>
    <scope>NUCLEOTIDE SEQUENCE</scope>
</reference>
<proteinExistence type="predicted"/>
<evidence type="ECO:0000313" key="2">
    <source>
        <dbReference type="Proteomes" id="UP000663864"/>
    </source>
</evidence>
<sequence>LVNGKDKFNELIESICCQLYERNIQSINFASIVLDTIQSFIINSNSFIYKFDFYS</sequence>
<dbReference type="AlphaFoldDB" id="A0A813PY68"/>
<dbReference type="Proteomes" id="UP000663864">
    <property type="component" value="Unassembled WGS sequence"/>
</dbReference>